<feature type="domain" description="FAD-binding" evidence="4">
    <location>
        <begin position="6"/>
        <end position="188"/>
    </location>
</feature>
<accession>A0AAW0KLI1</accession>
<reference evidence="5 6" key="1">
    <citation type="journal article" date="2018" name="Sci. Data">
        <title>The draft genome sequence of cork oak.</title>
        <authorList>
            <person name="Ramos A.M."/>
            <person name="Usie A."/>
            <person name="Barbosa P."/>
            <person name="Barros P.M."/>
            <person name="Capote T."/>
            <person name="Chaves I."/>
            <person name="Simoes F."/>
            <person name="Abreu I."/>
            <person name="Carrasquinho I."/>
            <person name="Faro C."/>
            <person name="Guimaraes J.B."/>
            <person name="Mendonca D."/>
            <person name="Nobrega F."/>
            <person name="Rodrigues L."/>
            <person name="Saibo N.J.M."/>
            <person name="Varela M.C."/>
            <person name="Egas C."/>
            <person name="Matos J."/>
            <person name="Miguel C.M."/>
            <person name="Oliveira M.M."/>
            <person name="Ricardo C.P."/>
            <person name="Goncalves S."/>
        </authorList>
    </citation>
    <scope>NUCLEOTIDE SEQUENCE [LARGE SCALE GENOMIC DNA]</scope>
    <source>
        <strain evidence="6">cv. HL8</strain>
    </source>
</reference>
<dbReference type="InterPro" id="IPR002938">
    <property type="entry name" value="FAD-bd"/>
</dbReference>
<comment type="similarity">
    <text evidence="3">Belongs to the 3-hydroxybenzoate 6-hydroxylase family.</text>
</comment>
<dbReference type="InterPro" id="IPR044560">
    <property type="entry name" value="MOase"/>
</dbReference>
<keyword evidence="6" id="KW-1185">Reference proteome</keyword>
<evidence type="ECO:0000256" key="2">
    <source>
        <dbReference type="ARBA" id="ARBA00023033"/>
    </source>
</evidence>
<organism evidence="5 6">
    <name type="scientific">Quercus suber</name>
    <name type="common">Cork oak</name>
    <dbReference type="NCBI Taxonomy" id="58331"/>
    <lineage>
        <taxon>Eukaryota</taxon>
        <taxon>Viridiplantae</taxon>
        <taxon>Streptophyta</taxon>
        <taxon>Embryophyta</taxon>
        <taxon>Tracheophyta</taxon>
        <taxon>Spermatophyta</taxon>
        <taxon>Magnoliopsida</taxon>
        <taxon>eudicotyledons</taxon>
        <taxon>Gunneridae</taxon>
        <taxon>Pentapetalae</taxon>
        <taxon>rosids</taxon>
        <taxon>fabids</taxon>
        <taxon>Fagales</taxon>
        <taxon>Fagaceae</taxon>
        <taxon>Quercus</taxon>
    </lineage>
</organism>
<dbReference type="SUPFAM" id="SSF51905">
    <property type="entry name" value="FAD/NAD(P)-binding domain"/>
    <property type="match status" value="1"/>
</dbReference>
<gene>
    <name evidence="5" type="primary">MO3_0</name>
    <name evidence="5" type="ORF">CFP56_017631</name>
</gene>
<dbReference type="PANTHER" id="PTHR45934">
    <property type="entry name" value="FAD/NAD(P)-BINDING OXIDOREDUCTASE FAMILY PROTEIN"/>
    <property type="match status" value="1"/>
</dbReference>
<sequence>MEKVEDIVIVGGGIAGLTASLGLHKLGIRSLVLESSHGLRITGFAFSAWTNAWRALDAIGLGDSLRQQHKQFLWNVATSTITGDQTTAMSFKAKGKLGDHELRCVNRKLLLEALANELPSGTIRFSSKVVSIEESSFYKLVHLADGTIIKTKALIGCDGVNSVVAKWLGFKAPAFTGRAAIRGWINFKSNHGFEPKLLQFMGIGFRSGFLPNDDTSIYWFFTSNEKDMEDDPAKLKQFALSKLANVPDEIKAIVENTELEYIMLSPLRYRHPWTLSGETSVKAMCLAGALLTKEQSGESTEKVDSESEQYKKIEMGLKNYAKERRWRSIVLISTAYVVGFFQQGDGKLTTFLRDKLLAAFLSALLLKRADYDCGKLNIS</sequence>
<dbReference type="Proteomes" id="UP000237347">
    <property type="component" value="Unassembled WGS sequence"/>
</dbReference>
<keyword evidence="1" id="KW-0560">Oxidoreductase</keyword>
<dbReference type="Pfam" id="PF01494">
    <property type="entry name" value="FAD_binding_3"/>
    <property type="match status" value="1"/>
</dbReference>
<dbReference type="PANTHER" id="PTHR45934:SF20">
    <property type="entry name" value="MONOOXYGENASE 2-RELATED"/>
    <property type="match status" value="1"/>
</dbReference>
<dbReference type="EMBL" id="PKMF04000278">
    <property type="protein sequence ID" value="KAK7839682.1"/>
    <property type="molecule type" value="Genomic_DNA"/>
</dbReference>
<proteinExistence type="inferred from homology"/>
<protein>
    <submittedName>
        <fullName evidence="5">Monooxygenase 3</fullName>
    </submittedName>
</protein>
<dbReference type="AlphaFoldDB" id="A0AAW0KLI1"/>
<keyword evidence="2 5" id="KW-0503">Monooxygenase</keyword>
<evidence type="ECO:0000256" key="1">
    <source>
        <dbReference type="ARBA" id="ARBA00023002"/>
    </source>
</evidence>
<evidence type="ECO:0000313" key="6">
    <source>
        <dbReference type="Proteomes" id="UP000237347"/>
    </source>
</evidence>
<dbReference type="GO" id="GO:0004497">
    <property type="term" value="F:monooxygenase activity"/>
    <property type="evidence" value="ECO:0007669"/>
    <property type="project" value="UniProtKB-KW"/>
</dbReference>
<comment type="caution">
    <text evidence="5">The sequence shown here is derived from an EMBL/GenBank/DDBJ whole genome shotgun (WGS) entry which is preliminary data.</text>
</comment>
<dbReference type="PRINTS" id="PR00420">
    <property type="entry name" value="RNGMNOXGNASE"/>
</dbReference>
<dbReference type="GO" id="GO:0071949">
    <property type="term" value="F:FAD binding"/>
    <property type="evidence" value="ECO:0007669"/>
    <property type="project" value="InterPro"/>
</dbReference>
<evidence type="ECO:0000256" key="3">
    <source>
        <dbReference type="ARBA" id="ARBA00024018"/>
    </source>
</evidence>
<name>A0AAW0KLI1_QUESU</name>
<evidence type="ECO:0000313" key="5">
    <source>
        <dbReference type="EMBL" id="KAK7839682.1"/>
    </source>
</evidence>
<evidence type="ECO:0000259" key="4">
    <source>
        <dbReference type="Pfam" id="PF01494"/>
    </source>
</evidence>
<dbReference type="Gene3D" id="3.50.50.60">
    <property type="entry name" value="FAD/NAD(P)-binding domain"/>
    <property type="match status" value="1"/>
</dbReference>
<dbReference type="InterPro" id="IPR036188">
    <property type="entry name" value="FAD/NAD-bd_sf"/>
</dbReference>